<name>A0ABP4BRD0_9ACTN</name>
<feature type="region of interest" description="Disordered" evidence="1">
    <location>
        <begin position="59"/>
        <end position="81"/>
    </location>
</feature>
<comment type="caution">
    <text evidence="2">The sequence shown here is derived from an EMBL/GenBank/DDBJ whole genome shotgun (WGS) entry which is preliminary data.</text>
</comment>
<keyword evidence="3" id="KW-1185">Reference proteome</keyword>
<evidence type="ECO:0000256" key="1">
    <source>
        <dbReference type="SAM" id="MobiDB-lite"/>
    </source>
</evidence>
<dbReference type="Proteomes" id="UP001500665">
    <property type="component" value="Unassembled WGS sequence"/>
</dbReference>
<evidence type="ECO:0000313" key="2">
    <source>
        <dbReference type="EMBL" id="GAA0952715.1"/>
    </source>
</evidence>
<reference evidence="3" key="1">
    <citation type="journal article" date="2019" name="Int. J. Syst. Evol. Microbiol.">
        <title>The Global Catalogue of Microorganisms (GCM) 10K type strain sequencing project: providing services to taxonomists for standard genome sequencing and annotation.</title>
        <authorList>
            <consortium name="The Broad Institute Genomics Platform"/>
            <consortium name="The Broad Institute Genome Sequencing Center for Infectious Disease"/>
            <person name="Wu L."/>
            <person name="Ma J."/>
        </authorList>
    </citation>
    <scope>NUCLEOTIDE SEQUENCE [LARGE SCALE GENOMIC DNA]</scope>
    <source>
        <strain evidence="3">JCM 10696</strain>
    </source>
</reference>
<protein>
    <submittedName>
        <fullName evidence="2">Uncharacterized protein</fullName>
    </submittedName>
</protein>
<gene>
    <name evidence="2" type="ORF">GCM10009550_33850</name>
</gene>
<organism evidence="2 3">
    <name type="scientific">Actinocorallia libanotica</name>
    <dbReference type="NCBI Taxonomy" id="46162"/>
    <lineage>
        <taxon>Bacteria</taxon>
        <taxon>Bacillati</taxon>
        <taxon>Actinomycetota</taxon>
        <taxon>Actinomycetes</taxon>
        <taxon>Streptosporangiales</taxon>
        <taxon>Thermomonosporaceae</taxon>
        <taxon>Actinocorallia</taxon>
    </lineage>
</organism>
<sequence>MEWRNVFASNTLDKFVANAVEVKDLLEQVKTNVESSRTYIVALVVETAIAILESERNPLLRSSSEPPFCHSRRRPAMRPST</sequence>
<evidence type="ECO:0000313" key="3">
    <source>
        <dbReference type="Proteomes" id="UP001500665"/>
    </source>
</evidence>
<dbReference type="EMBL" id="BAAAHH010000012">
    <property type="protein sequence ID" value="GAA0952715.1"/>
    <property type="molecule type" value="Genomic_DNA"/>
</dbReference>
<accession>A0ABP4BRD0</accession>
<proteinExistence type="predicted"/>
<feature type="compositionally biased region" description="Basic residues" evidence="1">
    <location>
        <begin position="70"/>
        <end position="81"/>
    </location>
</feature>